<feature type="region of interest" description="Disordered" evidence="1">
    <location>
        <begin position="990"/>
        <end position="1028"/>
    </location>
</feature>
<dbReference type="Proteomes" id="UP001165367">
    <property type="component" value="Unassembled WGS sequence"/>
</dbReference>
<name>A0ABS9KYZ8_9BACT</name>
<feature type="compositionally biased region" description="Basic and acidic residues" evidence="1">
    <location>
        <begin position="1019"/>
        <end position="1028"/>
    </location>
</feature>
<protein>
    <recommendedName>
        <fullName evidence="5">AsmA-like C-terminal domain-containing protein</fullName>
    </recommendedName>
</protein>
<keyword evidence="2" id="KW-1133">Transmembrane helix</keyword>
<comment type="caution">
    <text evidence="3">The sequence shown here is derived from an EMBL/GenBank/DDBJ whole genome shotgun (WGS) entry which is preliminary data.</text>
</comment>
<evidence type="ECO:0000313" key="3">
    <source>
        <dbReference type="EMBL" id="MCG2617521.1"/>
    </source>
</evidence>
<feature type="transmembrane region" description="Helical" evidence="2">
    <location>
        <begin position="12"/>
        <end position="30"/>
    </location>
</feature>
<dbReference type="InterPro" id="IPR052894">
    <property type="entry name" value="AsmA-related"/>
</dbReference>
<evidence type="ECO:0000256" key="1">
    <source>
        <dbReference type="SAM" id="MobiDB-lite"/>
    </source>
</evidence>
<evidence type="ECO:0000256" key="2">
    <source>
        <dbReference type="SAM" id="Phobius"/>
    </source>
</evidence>
<dbReference type="PANTHER" id="PTHR30441">
    <property type="entry name" value="DUF748 DOMAIN-CONTAINING PROTEIN"/>
    <property type="match status" value="1"/>
</dbReference>
<feature type="compositionally biased region" description="Basic and acidic residues" evidence="1">
    <location>
        <begin position="996"/>
        <end position="1005"/>
    </location>
</feature>
<keyword evidence="2" id="KW-0472">Membrane</keyword>
<dbReference type="RefSeq" id="WP_237876294.1">
    <property type="nucleotide sequence ID" value="NZ_JAKLTR010000022.1"/>
</dbReference>
<keyword evidence="2" id="KW-0812">Transmembrane</keyword>
<dbReference type="EMBL" id="JAKLTR010000022">
    <property type="protein sequence ID" value="MCG2617521.1"/>
    <property type="molecule type" value="Genomic_DNA"/>
</dbReference>
<accession>A0ABS9KYZ8</accession>
<proteinExistence type="predicted"/>
<evidence type="ECO:0000313" key="4">
    <source>
        <dbReference type="Proteomes" id="UP001165367"/>
    </source>
</evidence>
<dbReference type="PANTHER" id="PTHR30441:SF8">
    <property type="entry name" value="DUF748 DOMAIN-CONTAINING PROTEIN"/>
    <property type="match status" value="1"/>
</dbReference>
<keyword evidence="4" id="KW-1185">Reference proteome</keyword>
<sequence length="1028" mass="111371">MKRIIRKVLKITGIVLLVLIAAAFIIPIVFKKQITNLVKKEINNNLTASVDFKDVSISLFRHFPKVSIGLEDLSVVGTNEFAGDTLVSAKNIDVSANLISVIKGKDIQVSGIFLESPRIHALVTKEGKANWDITKPSSDTTTSSDTSASAFKMSLSRYEINNGYIYYEDKTAGMSAEIKGLNHSGSGDFTQDVFTLSTQTKADGVTFNYAGVPYLAQTQTGVGADIEIDNRTSKYTFKTDDINLNNLKLSADGFFQLVNDTTYNMDINFKSPSNDFKDILSMIPAVYKNDFDKIKTTGSAAFNGFVKGTYSPVQLPAYDVNLEIKDGFFQYPDLPKPVKNIQIALRASNKDGQMDNTVINLSKGHLEMGNDPFDIKFIFKNPGTIQYIDAVAKGKLDLSQVTQFVKLEGNTKLAGIIGADIFAKGSMAALQAQQGDFSAGGFLDIQKLFYSSDAFPQPIQNGNMKIQIANSGGAADNTEVNISSGHVEVGKDPIDFTLNLKKPMSAIDFNGTAKGSFNLDNVKQFVQFEPGTTVTGLLDASLSFAGNKTAIDKGEYDKINLSGTTNLNKFKYASKDYPGGVAISSTQLNFNPKTVSLANLSGSYLNSNFTASGVLNNLIGYALKNEPLQGTINVGVDKMNLNDWMGTTATTATTAESTPAPASAEPFLVPGGLDLVLNAKAGQVTYDNVNYNNINGTIALADETVKLQNVSANALDGEMTFNGSYSTRLNKKDPAIALSYDVKDIDIQKAFTSFVTVKQLMPIGQFLAGKLSSQLSVTGTLGGNMMPQLNSLTGKGNLLLLEGALKKFAPLEKIATTLQISELQSITLKDIRNSIEFANGKVLVKPFTIKVKDIEMQIGGTHSFDQSIDYIVAMKVPRKYLGTQGNNLINGLVTQANNKGLDVKMSELIDLNIKMGGSLTNPSIKTDLKQVAGDAVADLKQQAQDFAQQKIDSAKQTLKDTITAVKNQVVTDLKEDLKNKLLGNKDSTQKATNLDSTKKNAEKTIKNTLNNLLKKKKDEKKEENKEQP</sequence>
<organism evidence="3 4">
    <name type="scientific">Terrimonas ginsenosidimutans</name>
    <dbReference type="NCBI Taxonomy" id="2908004"/>
    <lineage>
        <taxon>Bacteria</taxon>
        <taxon>Pseudomonadati</taxon>
        <taxon>Bacteroidota</taxon>
        <taxon>Chitinophagia</taxon>
        <taxon>Chitinophagales</taxon>
        <taxon>Chitinophagaceae</taxon>
        <taxon>Terrimonas</taxon>
    </lineage>
</organism>
<gene>
    <name evidence="3" type="ORF">LZZ85_24695</name>
</gene>
<evidence type="ECO:0008006" key="5">
    <source>
        <dbReference type="Google" id="ProtNLM"/>
    </source>
</evidence>
<reference evidence="3" key="1">
    <citation type="submission" date="2022-01" db="EMBL/GenBank/DDBJ databases">
        <authorList>
            <person name="Jo J.-H."/>
            <person name="Im W.-T."/>
        </authorList>
    </citation>
    <scope>NUCLEOTIDE SEQUENCE</scope>
    <source>
        <strain evidence="3">NA20</strain>
    </source>
</reference>